<organism evidence="1 2">
    <name type="scientific">phage Lak_Megaphage_Sonny</name>
    <dbReference type="NCBI Taxonomy" id="3109229"/>
    <lineage>
        <taxon>Viruses</taxon>
        <taxon>Duplodnaviria</taxon>
        <taxon>Heunggongvirae</taxon>
        <taxon>Uroviricota</taxon>
        <taxon>Caudoviricetes</taxon>
        <taxon>Caudoviricetes code 15 clade</taxon>
    </lineage>
</organism>
<dbReference type="Proteomes" id="UP001358193">
    <property type="component" value="Segment"/>
</dbReference>
<reference evidence="1 2" key="1">
    <citation type="submission" date="2023-11" db="EMBL/GenBank/DDBJ databases">
        <authorList>
            <person name="Cook R."/>
            <person name="Crisci M."/>
            <person name="Pye H."/>
            <person name="Adriaenssens E."/>
            <person name="Santini J."/>
        </authorList>
    </citation>
    <scope>NUCLEOTIDE SEQUENCE [LARGE SCALE GENOMIC DNA]</scope>
    <source>
        <strain evidence="1">Lak_Megaphage_Sonny</strain>
    </source>
</reference>
<evidence type="ECO:0000313" key="2">
    <source>
        <dbReference type="Proteomes" id="UP001358193"/>
    </source>
</evidence>
<dbReference type="EMBL" id="OR769223">
    <property type="protein sequence ID" value="WQJ53530.1"/>
    <property type="molecule type" value="Genomic_DNA"/>
</dbReference>
<keyword evidence="2" id="KW-1185">Reference proteome</keyword>
<protein>
    <recommendedName>
        <fullName evidence="3">Exonuclease</fullName>
    </recommendedName>
</protein>
<accession>A0ABZ0Z5R5</accession>
<evidence type="ECO:0000313" key="1">
    <source>
        <dbReference type="EMBL" id="WQJ53530.1"/>
    </source>
</evidence>
<evidence type="ECO:0008006" key="3">
    <source>
        <dbReference type="Google" id="ProtNLM"/>
    </source>
</evidence>
<name>A0ABZ0Z5R5_9CAUD</name>
<proteinExistence type="predicted"/>
<sequence>MSNYDIILEKIDIAVNRALNENGVESIEKQMYEQERMEGETWKQMADRVGFTKWYAQQGLTTKNIGDTYAKRRQRWLANICNDKNMIKKEIVNLEDCMQYSFLNDDNYLNSQQGDKETYIKSLESKISELVARIDELSKYKRNSKLNLSGVYIDSACDLNQLHFRETSFTNGSYDAHKKYRRDCIYMFEYIKKQLEIFQRAVRGTFGKYKALIVTYHNPEEIREDTAKILNSKFNIDCTGKEIYFIQIDIDEQFLLMDNFSAFKQFMQMINSDIKVYKYYDKYNWRNIFFYLIEVE</sequence>